<dbReference type="AlphaFoldDB" id="A0A812BBI7"/>
<evidence type="ECO:0000256" key="3">
    <source>
        <dbReference type="ARBA" id="ARBA00022837"/>
    </source>
</evidence>
<name>A0A812BBI7_ACAPH</name>
<dbReference type="InterPro" id="IPR037104">
    <property type="entry name" value="Annexin_sf"/>
</dbReference>
<dbReference type="OrthoDB" id="37886at2759"/>
<dbReference type="GO" id="GO:0005509">
    <property type="term" value="F:calcium ion binding"/>
    <property type="evidence" value="ECO:0007669"/>
    <property type="project" value="InterPro"/>
</dbReference>
<dbReference type="GO" id="GO:0005544">
    <property type="term" value="F:calcium-dependent phospholipid binding"/>
    <property type="evidence" value="ECO:0007669"/>
    <property type="project" value="UniProtKB-KW"/>
</dbReference>
<dbReference type="Gene3D" id="1.10.220.10">
    <property type="entry name" value="Annexin"/>
    <property type="match status" value="4"/>
</dbReference>
<evidence type="ECO:0000256" key="5">
    <source>
        <dbReference type="ARBA" id="ARBA00023302"/>
    </source>
</evidence>
<dbReference type="Proteomes" id="UP000597762">
    <property type="component" value="Unassembled WGS sequence"/>
</dbReference>
<dbReference type="SUPFAM" id="SSF47874">
    <property type="entry name" value="Annexin"/>
    <property type="match status" value="1"/>
</dbReference>
<comment type="domain">
    <text evidence="6">A pair of annexin repeats may form one binding site for calcium and phospholipid.</text>
</comment>
<dbReference type="FunFam" id="1.10.220.10:FF:000002">
    <property type="entry name" value="Annexin"/>
    <property type="match status" value="1"/>
</dbReference>
<dbReference type="PANTHER" id="PTHR10502">
    <property type="entry name" value="ANNEXIN"/>
    <property type="match status" value="1"/>
</dbReference>
<organism evidence="7 8">
    <name type="scientific">Acanthosepion pharaonis</name>
    <name type="common">Pharaoh cuttlefish</name>
    <name type="synonym">Sepia pharaonis</name>
    <dbReference type="NCBI Taxonomy" id="158019"/>
    <lineage>
        <taxon>Eukaryota</taxon>
        <taxon>Metazoa</taxon>
        <taxon>Spiralia</taxon>
        <taxon>Lophotrochozoa</taxon>
        <taxon>Mollusca</taxon>
        <taxon>Cephalopoda</taxon>
        <taxon>Coleoidea</taxon>
        <taxon>Decapodiformes</taxon>
        <taxon>Sepiida</taxon>
        <taxon>Sepiina</taxon>
        <taxon>Sepiidae</taxon>
        <taxon>Acanthosepion</taxon>
    </lineage>
</organism>
<evidence type="ECO:0000256" key="1">
    <source>
        <dbReference type="ARBA" id="ARBA00007831"/>
    </source>
</evidence>
<comment type="similarity">
    <text evidence="1 6">Belongs to the annexin family.</text>
</comment>
<dbReference type="InterPro" id="IPR001464">
    <property type="entry name" value="Annexin"/>
</dbReference>
<evidence type="ECO:0000256" key="4">
    <source>
        <dbReference type="ARBA" id="ARBA00023216"/>
    </source>
</evidence>
<dbReference type="GO" id="GO:0001786">
    <property type="term" value="F:phosphatidylserine binding"/>
    <property type="evidence" value="ECO:0007669"/>
    <property type="project" value="TreeGrafter"/>
</dbReference>
<evidence type="ECO:0000256" key="6">
    <source>
        <dbReference type="RuleBase" id="RU003540"/>
    </source>
</evidence>
<dbReference type="InterPro" id="IPR018502">
    <property type="entry name" value="Annexin_repeat"/>
</dbReference>
<comment type="caution">
    <text evidence="7">The sequence shown here is derived from an EMBL/GenBank/DDBJ whole genome shotgun (WGS) entry which is preliminary data.</text>
</comment>
<dbReference type="GO" id="GO:0005886">
    <property type="term" value="C:plasma membrane"/>
    <property type="evidence" value="ECO:0007669"/>
    <property type="project" value="TreeGrafter"/>
</dbReference>
<dbReference type="Pfam" id="PF00191">
    <property type="entry name" value="Annexin"/>
    <property type="match status" value="4"/>
</dbReference>
<keyword evidence="2 6" id="KW-0677">Repeat</keyword>
<evidence type="ECO:0000313" key="8">
    <source>
        <dbReference type="Proteomes" id="UP000597762"/>
    </source>
</evidence>
<sequence>MHGTVFPKDDFDCEAACRTLKEAMDGLGTNESDIITVLTSHSNAQRQEIKEQYKQLFGEDLIDDLKSELGGDFEDVCLALLDPPRVYDAHELHRAISGAGTSENPLIEIMVTRTNEELEEIKEIYRTEYEVELEDDLKSDTSGYFRRMLVSLCTASRDEGWWADPELAASDAQRIYDAGEGQAGTDECEINSVLCQRTLPQLQATLVAYQELTGNDLRESIESETSGSVQEGYLAILDAAIDLRKYFAKCIYNSMAGFGTSDSDLIRLIVSRSEIDLESIRAEFEDMYVQISIITILLLTIEKFSANGHS</sequence>
<evidence type="ECO:0000256" key="2">
    <source>
        <dbReference type="ARBA" id="ARBA00022737"/>
    </source>
</evidence>
<dbReference type="EMBL" id="CAHIKZ030000458">
    <property type="protein sequence ID" value="CAE1175500.1"/>
    <property type="molecule type" value="Genomic_DNA"/>
</dbReference>
<dbReference type="GO" id="GO:0012506">
    <property type="term" value="C:vesicle membrane"/>
    <property type="evidence" value="ECO:0007669"/>
    <property type="project" value="TreeGrafter"/>
</dbReference>
<accession>A0A812BBI7</accession>
<reference evidence="7" key="1">
    <citation type="submission" date="2021-01" db="EMBL/GenBank/DDBJ databases">
        <authorList>
            <person name="Li R."/>
            <person name="Bekaert M."/>
        </authorList>
    </citation>
    <scope>NUCLEOTIDE SEQUENCE</scope>
    <source>
        <strain evidence="7">Farmed</strain>
    </source>
</reference>
<keyword evidence="3 6" id="KW-0106">Calcium</keyword>
<keyword evidence="8" id="KW-1185">Reference proteome</keyword>
<dbReference type="PANTHER" id="PTHR10502:SF102">
    <property type="entry name" value="ANNEXIN B11"/>
    <property type="match status" value="1"/>
</dbReference>
<dbReference type="FunFam" id="1.10.220.10:FF:000004">
    <property type="entry name" value="Annexin"/>
    <property type="match status" value="1"/>
</dbReference>
<gene>
    <name evidence="7" type="ORF">SPHA_13606</name>
</gene>
<dbReference type="InterPro" id="IPR018252">
    <property type="entry name" value="Annexin_repeat_CS"/>
</dbReference>
<dbReference type="GO" id="GO:0005737">
    <property type="term" value="C:cytoplasm"/>
    <property type="evidence" value="ECO:0007669"/>
    <property type="project" value="TreeGrafter"/>
</dbReference>
<dbReference type="PROSITE" id="PS00223">
    <property type="entry name" value="ANNEXIN_1"/>
    <property type="match status" value="1"/>
</dbReference>
<protein>
    <recommendedName>
        <fullName evidence="6">Annexin</fullName>
    </recommendedName>
</protein>
<dbReference type="FunFam" id="1.10.220.10:FF:000003">
    <property type="entry name" value="Annexin"/>
    <property type="match status" value="1"/>
</dbReference>
<dbReference type="SMART" id="SM00335">
    <property type="entry name" value="ANX"/>
    <property type="match status" value="4"/>
</dbReference>
<keyword evidence="4 6" id="KW-0041">Annexin</keyword>
<dbReference type="PRINTS" id="PR00196">
    <property type="entry name" value="ANNEXIN"/>
</dbReference>
<keyword evidence="5 6" id="KW-0111">Calcium/phospholipid-binding</keyword>
<evidence type="ECO:0000313" key="7">
    <source>
        <dbReference type="EMBL" id="CAE1175500.1"/>
    </source>
</evidence>
<proteinExistence type="inferred from homology"/>
<dbReference type="GO" id="GO:0005634">
    <property type="term" value="C:nucleus"/>
    <property type="evidence" value="ECO:0007669"/>
    <property type="project" value="TreeGrafter"/>
</dbReference>
<dbReference type="PROSITE" id="PS51897">
    <property type="entry name" value="ANNEXIN_2"/>
    <property type="match status" value="4"/>
</dbReference>